<accession>A7VQ27</accession>
<comment type="caution">
    <text evidence="2">The sequence shown here is derived from an EMBL/GenBank/DDBJ whole genome shotgun (WGS) entry which is preliminary data.</text>
</comment>
<gene>
    <name evidence="2" type="ORF">CLOLEP_00654</name>
</gene>
<feature type="region of interest" description="Disordered" evidence="1">
    <location>
        <begin position="1"/>
        <end position="23"/>
    </location>
</feature>
<dbReference type="AlphaFoldDB" id="A7VQ27"/>
<reference evidence="2 3" key="2">
    <citation type="submission" date="2007-08" db="EMBL/GenBank/DDBJ databases">
        <authorList>
            <person name="Fulton L."/>
            <person name="Clifton S."/>
            <person name="Fulton B."/>
            <person name="Xu J."/>
            <person name="Minx P."/>
            <person name="Pepin K.H."/>
            <person name="Johnson M."/>
            <person name="Thiruvilangam P."/>
            <person name="Bhonagiri V."/>
            <person name="Nash W.E."/>
            <person name="Wang C."/>
            <person name="Mardis E.R."/>
            <person name="Wilson R.K."/>
        </authorList>
    </citation>
    <scope>NUCLEOTIDE SEQUENCE [LARGE SCALE GENOMIC DNA]</scope>
    <source>
        <strain evidence="2 3">DSM 753</strain>
    </source>
</reference>
<organism evidence="2 3">
    <name type="scientific">[Clostridium] leptum DSM 753</name>
    <dbReference type="NCBI Taxonomy" id="428125"/>
    <lineage>
        <taxon>Bacteria</taxon>
        <taxon>Bacillati</taxon>
        <taxon>Bacillota</taxon>
        <taxon>Clostridia</taxon>
        <taxon>Eubacteriales</taxon>
        <taxon>Oscillospiraceae</taxon>
        <taxon>Oscillospiraceae incertae sedis</taxon>
    </lineage>
</organism>
<name>A7VQ27_9FIRM</name>
<dbReference type="HOGENOM" id="CLU_3042032_0_0_9"/>
<evidence type="ECO:0000256" key="1">
    <source>
        <dbReference type="SAM" id="MobiDB-lite"/>
    </source>
</evidence>
<dbReference type="Proteomes" id="UP000003490">
    <property type="component" value="Unassembled WGS sequence"/>
</dbReference>
<proteinExistence type="predicted"/>
<sequence>MDRPHPKGNQALTQNVPIPEGKGRCKAVGAFRRSTEADIRKTAYSLENNPRQKF</sequence>
<reference evidence="2 3" key="1">
    <citation type="submission" date="2007-08" db="EMBL/GenBank/DDBJ databases">
        <title>Draft genome sequence of Clostridium leptum (DSM 753).</title>
        <authorList>
            <person name="Sudarsanam P."/>
            <person name="Ley R."/>
            <person name="Guruge J."/>
            <person name="Turnbaugh P.J."/>
            <person name="Mahowald M."/>
            <person name="Liep D."/>
            <person name="Gordon J."/>
        </authorList>
    </citation>
    <scope>NUCLEOTIDE SEQUENCE [LARGE SCALE GENOMIC DNA]</scope>
    <source>
        <strain evidence="2 3">DSM 753</strain>
    </source>
</reference>
<evidence type="ECO:0000313" key="2">
    <source>
        <dbReference type="EMBL" id="EDO62532.1"/>
    </source>
</evidence>
<dbReference type="EMBL" id="ABCB02000014">
    <property type="protein sequence ID" value="EDO62532.1"/>
    <property type="molecule type" value="Genomic_DNA"/>
</dbReference>
<evidence type="ECO:0000313" key="3">
    <source>
        <dbReference type="Proteomes" id="UP000003490"/>
    </source>
</evidence>
<protein>
    <submittedName>
        <fullName evidence="2">Uncharacterized protein</fullName>
    </submittedName>
</protein>